<proteinExistence type="predicted"/>
<keyword evidence="2" id="KW-1185">Reference proteome</keyword>
<dbReference type="EMBL" id="CACVBM020001484">
    <property type="protein sequence ID" value="CAA7051637.1"/>
    <property type="molecule type" value="Genomic_DNA"/>
</dbReference>
<name>A0A6D2KB70_9BRAS</name>
<comment type="caution">
    <text evidence="1">The sequence shown here is derived from an EMBL/GenBank/DDBJ whole genome shotgun (WGS) entry which is preliminary data.</text>
</comment>
<sequence length="90" mass="10504">MLFISAMEFSEIHHALIHISYPSIGCSYHSHALNQVHRHLPFIRTEVTIPPSHDCYEIWSTRISADDGIRKGLRRQGRRREAIRVKRRGS</sequence>
<gene>
    <name evidence="1" type="ORF">MERR_LOCUS38872</name>
</gene>
<dbReference type="AlphaFoldDB" id="A0A6D2KB70"/>
<organism evidence="1 2">
    <name type="scientific">Microthlaspi erraticum</name>
    <dbReference type="NCBI Taxonomy" id="1685480"/>
    <lineage>
        <taxon>Eukaryota</taxon>
        <taxon>Viridiplantae</taxon>
        <taxon>Streptophyta</taxon>
        <taxon>Embryophyta</taxon>
        <taxon>Tracheophyta</taxon>
        <taxon>Spermatophyta</taxon>
        <taxon>Magnoliopsida</taxon>
        <taxon>eudicotyledons</taxon>
        <taxon>Gunneridae</taxon>
        <taxon>Pentapetalae</taxon>
        <taxon>rosids</taxon>
        <taxon>malvids</taxon>
        <taxon>Brassicales</taxon>
        <taxon>Brassicaceae</taxon>
        <taxon>Coluteocarpeae</taxon>
        <taxon>Microthlaspi</taxon>
    </lineage>
</organism>
<accession>A0A6D2KB70</accession>
<evidence type="ECO:0000313" key="2">
    <source>
        <dbReference type="Proteomes" id="UP000467841"/>
    </source>
</evidence>
<reference evidence="1" key="1">
    <citation type="submission" date="2020-01" db="EMBL/GenBank/DDBJ databases">
        <authorList>
            <person name="Mishra B."/>
        </authorList>
    </citation>
    <scope>NUCLEOTIDE SEQUENCE [LARGE SCALE GENOMIC DNA]</scope>
</reference>
<dbReference type="Proteomes" id="UP000467841">
    <property type="component" value="Unassembled WGS sequence"/>
</dbReference>
<protein>
    <submittedName>
        <fullName evidence="1">Uncharacterized protein</fullName>
    </submittedName>
</protein>
<evidence type="ECO:0000313" key="1">
    <source>
        <dbReference type="EMBL" id="CAA7051637.1"/>
    </source>
</evidence>